<dbReference type="Pfam" id="PF00216">
    <property type="entry name" value="Bac_DNA_binding"/>
    <property type="match status" value="1"/>
</dbReference>
<dbReference type="SMART" id="SM00411">
    <property type="entry name" value="BHL"/>
    <property type="match status" value="1"/>
</dbReference>
<dbReference type="SUPFAM" id="SSF47729">
    <property type="entry name" value="IHF-like DNA-binding proteins"/>
    <property type="match status" value="1"/>
</dbReference>
<dbReference type="InterPro" id="IPR010992">
    <property type="entry name" value="IHF-like_DNA-bd_dom_sf"/>
</dbReference>
<gene>
    <name evidence="5" type="ORF">FH603_5782</name>
</gene>
<keyword evidence="6" id="KW-1185">Reference proteome</keyword>
<keyword evidence="2" id="KW-0226">DNA condensation</keyword>
<dbReference type="Proteomes" id="UP000700732">
    <property type="component" value="Unassembled WGS sequence"/>
</dbReference>
<comment type="similarity">
    <text evidence="1 4">Belongs to the bacterial histone-like protein family.</text>
</comment>
<protein>
    <submittedName>
        <fullName evidence="5">DNA-binding protein HU-beta</fullName>
    </submittedName>
</protein>
<keyword evidence="3 5" id="KW-0238">DNA-binding</keyword>
<name>A0ABR6WFD8_9BACT</name>
<organism evidence="5 6">
    <name type="scientific">Spirosoma utsteinense</name>
    <dbReference type="NCBI Taxonomy" id="2585773"/>
    <lineage>
        <taxon>Bacteria</taxon>
        <taxon>Pseudomonadati</taxon>
        <taxon>Bacteroidota</taxon>
        <taxon>Cytophagia</taxon>
        <taxon>Cytophagales</taxon>
        <taxon>Cytophagaceae</taxon>
        <taxon>Spirosoma</taxon>
    </lineage>
</organism>
<dbReference type="PANTHER" id="PTHR33175:SF3">
    <property type="entry name" value="DNA-BINDING PROTEIN HU-BETA"/>
    <property type="match status" value="1"/>
</dbReference>
<dbReference type="EMBL" id="VFIA01000098">
    <property type="protein sequence ID" value="MBC3795247.1"/>
    <property type="molecule type" value="Genomic_DNA"/>
</dbReference>
<dbReference type="RefSeq" id="WP_186742483.1">
    <property type="nucleotide sequence ID" value="NZ_VFIA01000098.1"/>
</dbReference>
<proteinExistence type="inferred from homology"/>
<evidence type="ECO:0000256" key="1">
    <source>
        <dbReference type="ARBA" id="ARBA00010529"/>
    </source>
</evidence>
<evidence type="ECO:0000313" key="5">
    <source>
        <dbReference type="EMBL" id="MBC3795247.1"/>
    </source>
</evidence>
<reference evidence="5 6" key="1">
    <citation type="submission" date="2019-06" db="EMBL/GenBank/DDBJ databases">
        <title>Spirosoma utsteinense sp. nov. isolated from Antarctic ice-free soils.</title>
        <authorList>
            <person name="Tahon G."/>
        </authorList>
    </citation>
    <scope>NUCLEOTIDE SEQUENCE [LARGE SCALE GENOMIC DNA]</scope>
    <source>
        <strain evidence="5 6">LMG 31447</strain>
    </source>
</reference>
<comment type="caution">
    <text evidence="5">The sequence shown here is derived from an EMBL/GenBank/DDBJ whole genome shotgun (WGS) entry which is preliminary data.</text>
</comment>
<evidence type="ECO:0000256" key="2">
    <source>
        <dbReference type="ARBA" id="ARBA00023067"/>
    </source>
</evidence>
<dbReference type="InterPro" id="IPR000119">
    <property type="entry name" value="Hist_DNA-bd"/>
</dbReference>
<evidence type="ECO:0000256" key="4">
    <source>
        <dbReference type="RuleBase" id="RU003939"/>
    </source>
</evidence>
<accession>A0ABR6WFD8</accession>
<dbReference type="Gene3D" id="4.10.520.10">
    <property type="entry name" value="IHF-like DNA-binding proteins"/>
    <property type="match status" value="1"/>
</dbReference>
<dbReference type="PANTHER" id="PTHR33175">
    <property type="entry name" value="DNA-BINDING PROTEIN HU"/>
    <property type="match status" value="1"/>
</dbReference>
<dbReference type="GO" id="GO:0003677">
    <property type="term" value="F:DNA binding"/>
    <property type="evidence" value="ECO:0007669"/>
    <property type="project" value="UniProtKB-KW"/>
</dbReference>
<sequence length="100" mass="11424">MTKQDIIRRISQRTGIDPDINRSVIDAFFEVTKSAVEQGQTVYVRTFGSFGPKHRAAKVARNITQNTAMQIEAHTIPYFKPSLEFINQVRRLKVDAETND</sequence>
<evidence type="ECO:0000313" key="6">
    <source>
        <dbReference type="Proteomes" id="UP000700732"/>
    </source>
</evidence>
<dbReference type="CDD" id="cd13836">
    <property type="entry name" value="IHF_B"/>
    <property type="match status" value="1"/>
</dbReference>
<evidence type="ECO:0000256" key="3">
    <source>
        <dbReference type="ARBA" id="ARBA00023125"/>
    </source>
</evidence>